<organism evidence="2 3">
    <name type="scientific">Austropuccinia psidii MF-1</name>
    <dbReference type="NCBI Taxonomy" id="1389203"/>
    <lineage>
        <taxon>Eukaryota</taxon>
        <taxon>Fungi</taxon>
        <taxon>Dikarya</taxon>
        <taxon>Basidiomycota</taxon>
        <taxon>Pucciniomycotina</taxon>
        <taxon>Pucciniomycetes</taxon>
        <taxon>Pucciniales</taxon>
        <taxon>Sphaerophragmiaceae</taxon>
        <taxon>Austropuccinia</taxon>
    </lineage>
</organism>
<evidence type="ECO:0000313" key="3">
    <source>
        <dbReference type="Proteomes" id="UP000765509"/>
    </source>
</evidence>
<evidence type="ECO:0000313" key="2">
    <source>
        <dbReference type="EMBL" id="MBW0490676.1"/>
    </source>
</evidence>
<dbReference type="EMBL" id="AVOT02010712">
    <property type="protein sequence ID" value="MBW0490676.1"/>
    <property type="molecule type" value="Genomic_DNA"/>
</dbReference>
<comment type="caution">
    <text evidence="2">The sequence shown here is derived from an EMBL/GenBank/DDBJ whole genome shotgun (WGS) entry which is preliminary data.</text>
</comment>
<feature type="region of interest" description="Disordered" evidence="1">
    <location>
        <begin position="58"/>
        <end position="153"/>
    </location>
</feature>
<feature type="compositionally biased region" description="Polar residues" evidence="1">
    <location>
        <begin position="349"/>
        <end position="363"/>
    </location>
</feature>
<proteinExistence type="predicted"/>
<accession>A0A9Q3H482</accession>
<feature type="compositionally biased region" description="Polar residues" evidence="1">
    <location>
        <begin position="58"/>
        <end position="68"/>
    </location>
</feature>
<protein>
    <submittedName>
        <fullName evidence="2">Uncharacterized protein</fullName>
    </submittedName>
</protein>
<reference evidence="2" key="1">
    <citation type="submission" date="2021-03" db="EMBL/GenBank/DDBJ databases">
        <title>Draft genome sequence of rust myrtle Austropuccinia psidii MF-1, a brazilian biotype.</title>
        <authorList>
            <person name="Quecine M.C."/>
            <person name="Pachon D.M.R."/>
            <person name="Bonatelli M.L."/>
            <person name="Correr F.H."/>
            <person name="Franceschini L.M."/>
            <person name="Leite T.F."/>
            <person name="Margarido G.R.A."/>
            <person name="Almeida C.A."/>
            <person name="Ferrarezi J.A."/>
            <person name="Labate C.A."/>
        </authorList>
    </citation>
    <scope>NUCLEOTIDE SEQUENCE</scope>
    <source>
        <strain evidence="2">MF-1</strain>
    </source>
</reference>
<feature type="region of interest" description="Disordered" evidence="1">
    <location>
        <begin position="341"/>
        <end position="370"/>
    </location>
</feature>
<keyword evidence="3" id="KW-1185">Reference proteome</keyword>
<evidence type="ECO:0000256" key="1">
    <source>
        <dbReference type="SAM" id="MobiDB-lite"/>
    </source>
</evidence>
<name>A0A9Q3H482_9BASI</name>
<dbReference type="Proteomes" id="UP000765509">
    <property type="component" value="Unassembled WGS sequence"/>
</dbReference>
<feature type="compositionally biased region" description="Basic and acidic residues" evidence="1">
    <location>
        <begin position="98"/>
        <end position="109"/>
    </location>
</feature>
<sequence>MSHVHLRRLAFKMIHPQNREGLFKTRRHAGGHLGHSGRWQEIGGNHMHSTIYIPIQQKPQTRGSLSSAPPTPQRPLSMEHGQQEVQSSIPLGRTYSKLPEDMSQRDRLQRPYGNNKSLESHQEVQTAGGEGKQDKGEQSHYPSYRRTADPDRAYSDYFRLTRRSFQEKTRIQGQKQDLLQPKAERVRPNHPKAVGLGERSTQEPEIAVHTSTISSLIDRNITPTQIEHSVATPVSNLNHDALWLHMSQFAEKTQKPFAAIQASHKRKKSLTGSMDKIVKTLQEDILNGGKVQLKDKPRERVPEVTKKNNSCHNCGSKDNYANKFPKANKKVYAIEKVPEEEFHTEDSESNSMVMPSENNLINNKTKERNF</sequence>
<dbReference type="AlphaFoldDB" id="A0A9Q3H482"/>
<gene>
    <name evidence="2" type="ORF">O181_030391</name>
</gene>